<feature type="compositionally biased region" description="Polar residues" evidence="1">
    <location>
        <begin position="85"/>
        <end position="96"/>
    </location>
</feature>
<dbReference type="AlphaFoldDB" id="A0A2A9PPQ2"/>
<keyword evidence="2" id="KW-0472">Membrane</keyword>
<organism evidence="3 4">
    <name type="scientific">Ophiocordyceps unilateralis</name>
    <name type="common">Zombie-ant fungus</name>
    <name type="synonym">Torrubia unilateralis</name>
    <dbReference type="NCBI Taxonomy" id="268505"/>
    <lineage>
        <taxon>Eukaryota</taxon>
        <taxon>Fungi</taxon>
        <taxon>Dikarya</taxon>
        <taxon>Ascomycota</taxon>
        <taxon>Pezizomycotina</taxon>
        <taxon>Sordariomycetes</taxon>
        <taxon>Hypocreomycetidae</taxon>
        <taxon>Hypocreales</taxon>
        <taxon>Ophiocordycipitaceae</taxon>
        <taxon>Ophiocordyceps</taxon>
    </lineage>
</organism>
<keyword evidence="2" id="KW-0812">Transmembrane</keyword>
<reference evidence="3 4" key="2">
    <citation type="journal article" date="2017" name="Sci. Rep.">
        <title>Ant-infecting Ophiocordyceps genomes reveal a high diversity of potential behavioral manipulation genes and a possible major role for enterotoxins.</title>
        <authorList>
            <person name="de Bekker C."/>
            <person name="Ohm R.A."/>
            <person name="Evans H.C."/>
            <person name="Brachmann A."/>
            <person name="Hughes D.P."/>
        </authorList>
    </citation>
    <scope>NUCLEOTIDE SEQUENCE [LARGE SCALE GENOMIC DNA]</scope>
    <source>
        <strain evidence="3 4">SC16a</strain>
    </source>
</reference>
<dbReference type="OrthoDB" id="10649945at2759"/>
<protein>
    <submittedName>
        <fullName evidence="3">Uncharacterized protein</fullName>
    </submittedName>
</protein>
<keyword evidence="2" id="KW-1133">Transmembrane helix</keyword>
<comment type="caution">
    <text evidence="3">The sequence shown here is derived from an EMBL/GenBank/DDBJ whole genome shotgun (WGS) entry which is preliminary data.</text>
</comment>
<name>A0A2A9PPQ2_OPHUN</name>
<feature type="compositionally biased region" description="Low complexity" evidence="1">
    <location>
        <begin position="97"/>
        <end position="133"/>
    </location>
</feature>
<evidence type="ECO:0000256" key="2">
    <source>
        <dbReference type="SAM" id="Phobius"/>
    </source>
</evidence>
<dbReference type="Proteomes" id="UP000037136">
    <property type="component" value="Unassembled WGS sequence"/>
</dbReference>
<gene>
    <name evidence="3" type="ORF">XA68_16643</name>
</gene>
<evidence type="ECO:0000256" key="1">
    <source>
        <dbReference type="SAM" id="MobiDB-lite"/>
    </source>
</evidence>
<accession>A0A2A9PPQ2</accession>
<proteinExistence type="predicted"/>
<keyword evidence="4" id="KW-1185">Reference proteome</keyword>
<feature type="transmembrane region" description="Helical" evidence="2">
    <location>
        <begin position="164"/>
        <end position="188"/>
    </location>
</feature>
<dbReference type="EMBL" id="LAZP02000006">
    <property type="protein sequence ID" value="PFH63204.1"/>
    <property type="molecule type" value="Genomic_DNA"/>
</dbReference>
<evidence type="ECO:0000313" key="4">
    <source>
        <dbReference type="Proteomes" id="UP000037136"/>
    </source>
</evidence>
<feature type="region of interest" description="Disordered" evidence="1">
    <location>
        <begin position="1"/>
        <end position="25"/>
    </location>
</feature>
<reference evidence="3 4" key="1">
    <citation type="journal article" date="2015" name="BMC Genomics">
        <title>Gene expression during zombie ant biting behavior reflects the complexity underlying fungal parasitic behavioral manipulation.</title>
        <authorList>
            <person name="de Bekker C."/>
            <person name="Ohm R.A."/>
            <person name="Loreto R.G."/>
            <person name="Sebastian A."/>
            <person name="Albert I."/>
            <person name="Merrow M."/>
            <person name="Brachmann A."/>
            <person name="Hughes D.P."/>
        </authorList>
    </citation>
    <scope>NUCLEOTIDE SEQUENCE [LARGE SCALE GENOMIC DNA]</scope>
    <source>
        <strain evidence="3 4">SC16a</strain>
    </source>
</reference>
<sequence length="198" mass="20478">MAVMASRGSTATSNKPIRRRSRPEAVENKAALRIEESLGLFARDGVTISIILAQPEAEPTNIGQEEDNGTKKGPDVITIPLPTARQPTQKASRTTVPASLPTKPLSSTSSRSRTSATVTSARPSAATTSFAARQSDLQSPTPSPAAEADGGAQASVIQAQGTRVAAIGIAAGVFAGVALIVLTAALIYRCRKRKKSSS</sequence>
<feature type="region of interest" description="Disordered" evidence="1">
    <location>
        <begin position="57"/>
        <end position="150"/>
    </location>
</feature>
<evidence type="ECO:0000313" key="3">
    <source>
        <dbReference type="EMBL" id="PFH63204.1"/>
    </source>
</evidence>